<dbReference type="InterPro" id="IPR037925">
    <property type="entry name" value="FlgE/F/G-like"/>
</dbReference>
<dbReference type="GO" id="GO:0009425">
    <property type="term" value="C:bacterial-type flagellum basal body"/>
    <property type="evidence" value="ECO:0007669"/>
    <property type="project" value="UniProtKB-SubCell"/>
</dbReference>
<accession>G7WHW6</accession>
<dbReference type="NCBIfam" id="TIGR03506">
    <property type="entry name" value="FlgEFG_subfam"/>
    <property type="match status" value="1"/>
</dbReference>
<evidence type="ECO:0000259" key="4">
    <source>
        <dbReference type="Pfam" id="PF22692"/>
    </source>
</evidence>
<dbReference type="EMBL" id="CP003108">
    <property type="protein sequence ID" value="AET70263.1"/>
    <property type="molecule type" value="Genomic_DNA"/>
</dbReference>
<keyword evidence="5" id="KW-0282">Flagellum</keyword>
<dbReference type="InterPro" id="IPR010930">
    <property type="entry name" value="Flg_bb/hook_C_dom"/>
</dbReference>
<feature type="domain" description="Flagellar hook protein FlgE/F/G-like D1" evidence="4">
    <location>
        <begin position="98"/>
        <end position="155"/>
    </location>
</feature>
<evidence type="ECO:0000313" key="5">
    <source>
        <dbReference type="EMBL" id="AET70263.1"/>
    </source>
</evidence>
<name>G7WHW6_DESOD</name>
<dbReference type="HOGENOM" id="CLU_013687_0_0_9"/>
<feature type="domain" description="Flagellar basal-body/hook protein C-terminal" evidence="3">
    <location>
        <begin position="198"/>
        <end position="242"/>
    </location>
</feature>
<reference evidence="6" key="1">
    <citation type="submission" date="2011-11" db="EMBL/GenBank/DDBJ databases">
        <title>Complete sequence of Desulfosporosinus orientis DSM 765.</title>
        <authorList>
            <person name="Lucas S."/>
            <person name="Han J."/>
            <person name="Lapidus A."/>
            <person name="Cheng J.-F."/>
            <person name="Goodwin L."/>
            <person name="Pitluck S."/>
            <person name="Peters L."/>
            <person name="Ovchinnikova G."/>
            <person name="Teshima H."/>
            <person name="Detter J.C."/>
            <person name="Han C."/>
            <person name="Tapia R."/>
            <person name="Land M."/>
            <person name="Hauser L."/>
            <person name="Kyrpides N."/>
            <person name="Ivanova N."/>
            <person name="Pagani I."/>
            <person name="Pester M."/>
            <person name="Spring S."/>
            <person name="Ollivier B."/>
            <person name="Rattei T."/>
            <person name="Klenk H.-P."/>
            <person name="Wagner M."/>
            <person name="Loy A."/>
            <person name="Woyke T."/>
        </authorList>
    </citation>
    <scope>NUCLEOTIDE SEQUENCE [LARGE SCALE GENOMIC DNA]</scope>
    <source>
        <strain evidence="6">ATCC 19365 / DSM 765 / NCIMB 8382 / VKM B-1628</strain>
    </source>
</reference>
<keyword evidence="6" id="KW-1185">Reference proteome</keyword>
<dbReference type="PATRIC" id="fig|768706.3.peg.4945"/>
<keyword evidence="5" id="KW-0969">Cilium</keyword>
<dbReference type="InterPro" id="IPR053967">
    <property type="entry name" value="LlgE_F_G-like_D1"/>
</dbReference>
<dbReference type="STRING" id="768706.Desor_4862"/>
<evidence type="ECO:0000259" key="3">
    <source>
        <dbReference type="Pfam" id="PF06429"/>
    </source>
</evidence>
<evidence type="ECO:0000256" key="2">
    <source>
        <dbReference type="RuleBase" id="RU362116"/>
    </source>
</evidence>
<organism evidence="5 6">
    <name type="scientific">Desulfosporosinus orientis (strain ATCC 19365 / DSM 765 / NCIMB 8382 / VKM B-1628 / Singapore I)</name>
    <name type="common">Desulfotomaculum orientis</name>
    <dbReference type="NCBI Taxonomy" id="768706"/>
    <lineage>
        <taxon>Bacteria</taxon>
        <taxon>Bacillati</taxon>
        <taxon>Bacillota</taxon>
        <taxon>Clostridia</taxon>
        <taxon>Eubacteriales</taxon>
        <taxon>Desulfitobacteriaceae</taxon>
        <taxon>Desulfosporosinus</taxon>
    </lineage>
</organism>
<comment type="similarity">
    <text evidence="1 2">Belongs to the flagella basal body rod proteins family.</text>
</comment>
<dbReference type="RefSeq" id="WP_014187069.1">
    <property type="nucleotide sequence ID" value="NC_016584.1"/>
</dbReference>
<dbReference type="InterPro" id="IPR020013">
    <property type="entry name" value="Flagellar_FlgE/F/G"/>
</dbReference>
<keyword evidence="2" id="KW-0975">Bacterial flagellum</keyword>
<proteinExistence type="inferred from homology"/>
<gene>
    <name evidence="5" type="ordered locus">Desor_4862</name>
</gene>
<keyword evidence="5" id="KW-0966">Cell projection</keyword>
<dbReference type="GO" id="GO:0071978">
    <property type="term" value="P:bacterial-type flagellum-dependent swarming motility"/>
    <property type="evidence" value="ECO:0007669"/>
    <property type="project" value="TreeGrafter"/>
</dbReference>
<evidence type="ECO:0000256" key="1">
    <source>
        <dbReference type="ARBA" id="ARBA00009677"/>
    </source>
</evidence>
<dbReference type="OrthoDB" id="9804559at2"/>
<dbReference type="PANTHER" id="PTHR30435">
    <property type="entry name" value="FLAGELLAR PROTEIN"/>
    <property type="match status" value="1"/>
</dbReference>
<dbReference type="SUPFAM" id="SSF117143">
    <property type="entry name" value="Flagellar hook protein flgE"/>
    <property type="match status" value="1"/>
</dbReference>
<sequence length="247" mass="26537">MIRGLYSSATGLLAAQTQSEVIGDNVVNLKTSGYKEESTSNISFPSMLVKRLGGNRPSEVAEMGEMGRGVGVDRLSISTIQGSLETTDIKTDLALTTPGYFVVQTPDGERYTRNGHFQLDSEGMLRTTDGYDLQGENGPIGPLSSEFSVSADGTIMDQGNRVDRLRIVEVPVDSLQREGQSLYSTTEAVQESAGAQVQQGAVEASNVDLSGQMVKMMTVMKAYEANQKVIQTQDELLGKAVNEVGKI</sequence>
<dbReference type="KEGG" id="dor:Desor_4862"/>
<comment type="subcellular location">
    <subcellularLocation>
        <location evidence="2">Bacterial flagellum basal body</location>
    </subcellularLocation>
</comment>
<dbReference type="Pfam" id="PF22692">
    <property type="entry name" value="LlgE_F_G_D1"/>
    <property type="match status" value="1"/>
</dbReference>
<dbReference type="PANTHER" id="PTHR30435:SF19">
    <property type="entry name" value="FLAGELLAR BASAL-BODY ROD PROTEIN FLGG"/>
    <property type="match status" value="1"/>
</dbReference>
<dbReference type="eggNOG" id="COG4786">
    <property type="taxonomic scope" value="Bacteria"/>
</dbReference>
<protein>
    <submittedName>
        <fullName evidence="5">Flagellar hook-basal body proteins</fullName>
    </submittedName>
</protein>
<dbReference type="AlphaFoldDB" id="G7WHW6"/>
<dbReference type="Pfam" id="PF06429">
    <property type="entry name" value="Flg_bbr_C"/>
    <property type="match status" value="1"/>
</dbReference>
<evidence type="ECO:0000313" key="6">
    <source>
        <dbReference type="Proteomes" id="UP000006346"/>
    </source>
</evidence>
<dbReference type="Proteomes" id="UP000006346">
    <property type="component" value="Chromosome"/>
</dbReference>
<reference evidence="5 6" key="2">
    <citation type="journal article" date="2012" name="J. Bacteriol.">
        <title>Complete genome sequences of Desulfosporosinus orientis DSM765T, Desulfosporosinus youngiae DSM17734T, Desulfosporosinus meridiei DSM13257T, and Desulfosporosinus acidiphilus DSM22704T.</title>
        <authorList>
            <person name="Pester M."/>
            <person name="Brambilla E."/>
            <person name="Alazard D."/>
            <person name="Rattei T."/>
            <person name="Weinmaier T."/>
            <person name="Han J."/>
            <person name="Lucas S."/>
            <person name="Lapidus A."/>
            <person name="Cheng J.F."/>
            <person name="Goodwin L."/>
            <person name="Pitluck S."/>
            <person name="Peters L."/>
            <person name="Ovchinnikova G."/>
            <person name="Teshima H."/>
            <person name="Detter J.C."/>
            <person name="Han C.S."/>
            <person name="Tapia R."/>
            <person name="Land M.L."/>
            <person name="Hauser L."/>
            <person name="Kyrpides N.C."/>
            <person name="Ivanova N.N."/>
            <person name="Pagani I."/>
            <person name="Huntmann M."/>
            <person name="Wei C.L."/>
            <person name="Davenport K.W."/>
            <person name="Daligault H."/>
            <person name="Chain P.S."/>
            <person name="Chen A."/>
            <person name="Mavromatis K."/>
            <person name="Markowitz V."/>
            <person name="Szeto E."/>
            <person name="Mikhailova N."/>
            <person name="Pati A."/>
            <person name="Wagner M."/>
            <person name="Woyke T."/>
            <person name="Ollivier B."/>
            <person name="Klenk H.P."/>
            <person name="Spring S."/>
            <person name="Loy A."/>
        </authorList>
    </citation>
    <scope>NUCLEOTIDE SEQUENCE [LARGE SCALE GENOMIC DNA]</scope>
    <source>
        <strain evidence="6">ATCC 19365 / DSM 765 / NCIMB 8382 / VKM B-1628</strain>
    </source>
</reference>